<feature type="transmembrane region" description="Helical" evidence="1">
    <location>
        <begin position="6"/>
        <end position="21"/>
    </location>
</feature>
<comment type="caution">
    <text evidence="2">The sequence shown here is derived from an EMBL/GenBank/DDBJ whole genome shotgun (WGS) entry which is preliminary data.</text>
</comment>
<evidence type="ECO:0000256" key="1">
    <source>
        <dbReference type="SAM" id="Phobius"/>
    </source>
</evidence>
<keyword evidence="1" id="KW-0472">Membrane</keyword>
<dbReference type="AlphaFoldDB" id="A0A265NCW5"/>
<gene>
    <name evidence="2" type="ORF">CIL03_00535</name>
</gene>
<protein>
    <submittedName>
        <fullName evidence="2">Uncharacterized protein</fullName>
    </submittedName>
</protein>
<dbReference type="Proteomes" id="UP000216498">
    <property type="component" value="Unassembled WGS sequence"/>
</dbReference>
<evidence type="ECO:0000313" key="3">
    <source>
        <dbReference type="Proteomes" id="UP000216498"/>
    </source>
</evidence>
<keyword evidence="1" id="KW-1133">Transmembrane helix</keyword>
<sequence length="61" mass="7599">MDMFFYITIIVGFSLIYYGYVKKRDYDLKEKELKLEERKVELEMKKIEYGKDFQEENKRES</sequence>
<evidence type="ECO:0000313" key="2">
    <source>
        <dbReference type="EMBL" id="OZU89661.1"/>
    </source>
</evidence>
<dbReference type="EMBL" id="NPMS01000001">
    <property type="protein sequence ID" value="OZU89661.1"/>
    <property type="molecule type" value="Genomic_DNA"/>
</dbReference>
<keyword evidence="1" id="KW-0812">Transmembrane</keyword>
<reference evidence="2 3" key="1">
    <citation type="submission" date="2017-08" db="EMBL/GenBank/DDBJ databases">
        <title>Virgibacillus indicus sp. nov. and Virgibacillus profoundi sp. nov, two moderately halophilic bacteria isolated from marine sediment by using the Microfluidic Streak Plate.</title>
        <authorList>
            <person name="Xu B."/>
            <person name="Hu B."/>
            <person name="Wang J."/>
            <person name="Zhu Y."/>
            <person name="Huang L."/>
            <person name="Du W."/>
            <person name="Huang Y."/>
        </authorList>
    </citation>
    <scope>NUCLEOTIDE SEQUENCE [LARGE SCALE GENOMIC DNA]</scope>
    <source>
        <strain evidence="2 3">IO3-P2-C2</strain>
    </source>
</reference>
<keyword evidence="3" id="KW-1185">Reference proteome</keyword>
<accession>A0A265NCW5</accession>
<organism evidence="2 3">
    <name type="scientific">Virgibacillus indicus</name>
    <dbReference type="NCBI Taxonomy" id="2024554"/>
    <lineage>
        <taxon>Bacteria</taxon>
        <taxon>Bacillati</taxon>
        <taxon>Bacillota</taxon>
        <taxon>Bacilli</taxon>
        <taxon>Bacillales</taxon>
        <taxon>Bacillaceae</taxon>
        <taxon>Virgibacillus</taxon>
    </lineage>
</organism>
<proteinExistence type="predicted"/>
<name>A0A265NCW5_9BACI</name>